<evidence type="ECO:0000313" key="6">
    <source>
        <dbReference type="Proteomes" id="UP000596857"/>
    </source>
</evidence>
<dbReference type="Gene3D" id="3.40.47.10">
    <property type="match status" value="2"/>
</dbReference>
<organism evidence="5 6">
    <name type="scientific">Paenibacillus phytohabitans</name>
    <dbReference type="NCBI Taxonomy" id="2654978"/>
    <lineage>
        <taxon>Bacteria</taxon>
        <taxon>Bacillati</taxon>
        <taxon>Bacillota</taxon>
        <taxon>Bacilli</taxon>
        <taxon>Bacillales</taxon>
        <taxon>Paenibacillaceae</taxon>
        <taxon>Paenibacillus</taxon>
    </lineage>
</organism>
<accession>A0ABX1Y913</accession>
<evidence type="ECO:0000259" key="3">
    <source>
        <dbReference type="Pfam" id="PF08541"/>
    </source>
</evidence>
<dbReference type="PANTHER" id="PTHR34069">
    <property type="entry name" value="3-OXOACYL-[ACYL-CARRIER-PROTEIN] SYNTHASE 3"/>
    <property type="match status" value="1"/>
</dbReference>
<dbReference type="SUPFAM" id="SSF53901">
    <property type="entry name" value="Thiolase-like"/>
    <property type="match status" value="1"/>
</dbReference>
<dbReference type="InterPro" id="IPR016039">
    <property type="entry name" value="Thiolase-like"/>
</dbReference>
<evidence type="ECO:0000313" key="5">
    <source>
        <dbReference type="EMBL" id="NOU77428.1"/>
    </source>
</evidence>
<evidence type="ECO:0000256" key="1">
    <source>
        <dbReference type="ARBA" id="ARBA00022679"/>
    </source>
</evidence>
<evidence type="ECO:0000259" key="4">
    <source>
        <dbReference type="Pfam" id="PF08545"/>
    </source>
</evidence>
<comment type="caution">
    <text evidence="5">The sequence shown here is derived from an EMBL/GenBank/DDBJ whole genome shotgun (WGS) entry which is preliminary data.</text>
</comment>
<evidence type="ECO:0008006" key="7">
    <source>
        <dbReference type="Google" id="ProtNLM"/>
    </source>
</evidence>
<feature type="domain" description="Beta-ketoacyl-[acyl-carrier-protein] synthase III C-terminal" evidence="3">
    <location>
        <begin position="272"/>
        <end position="363"/>
    </location>
</feature>
<evidence type="ECO:0000256" key="2">
    <source>
        <dbReference type="ARBA" id="ARBA00023315"/>
    </source>
</evidence>
<reference evidence="5 6" key="1">
    <citation type="submission" date="2019-10" db="EMBL/GenBank/DDBJ databases">
        <title>Description of Paenibacillus terricola sp. nov.</title>
        <authorList>
            <person name="Carlier A."/>
            <person name="Qi S."/>
        </authorList>
    </citation>
    <scope>NUCLEOTIDE SEQUENCE [LARGE SCALE GENOMIC DNA]</scope>
    <source>
        <strain evidence="5 6">LMG 31459</strain>
    </source>
</reference>
<dbReference type="Pfam" id="PF08545">
    <property type="entry name" value="ACP_syn_III"/>
    <property type="match status" value="1"/>
</dbReference>
<name>A0ABX1Y913_9BACL</name>
<dbReference type="InterPro" id="IPR013751">
    <property type="entry name" value="ACP_syn_III_N"/>
</dbReference>
<keyword evidence="1" id="KW-0808">Transferase</keyword>
<keyword evidence="6" id="KW-1185">Reference proteome</keyword>
<sequence length="363" mass="40426">MQRSMTMLNLSIRALSYYIPKGRMTNGEIVDLFAEKYFQHLPKDDLEQLVYGSKRKLDFLEITTRSCSADYREESSVQMAVKVSQEAIGKAGITASEIDLLLFVGVCNPFREPSYAIILAHELGMTRGNYYDINDTCNGFLKAMELSSLYIQSGKYRNILVVTSENPLELLEASNYAGKVGSLEEADYKMNLLFAGAGAAAMLLSADNGEKSIQYYGEQRNHADWELSLYVSPKIHMPAPRFEGMDFMSWADGRGIAANVIRDMPGFVYEFLDEHGLRKDNIDYIFSHQLGRNITNSLLNKLEVRTEKVFPVNTFPENGNMGSANIPAGLAIAEEQGLLCKGDSILLLGSACGLTYAAAYLIW</sequence>
<dbReference type="PANTHER" id="PTHR34069:SF3">
    <property type="entry name" value="ACYL-COA:ACYL-COA ALKYLTRANSFERASE"/>
    <property type="match status" value="1"/>
</dbReference>
<dbReference type="InterPro" id="IPR013747">
    <property type="entry name" value="ACP_syn_III_C"/>
</dbReference>
<dbReference type="Pfam" id="PF08541">
    <property type="entry name" value="ACP_syn_III_C"/>
    <property type="match status" value="1"/>
</dbReference>
<gene>
    <name evidence="5" type="ORF">GC101_00890</name>
</gene>
<dbReference type="EMBL" id="WHOB01000012">
    <property type="protein sequence ID" value="NOU77428.1"/>
    <property type="molecule type" value="Genomic_DNA"/>
</dbReference>
<protein>
    <recommendedName>
        <fullName evidence="7">Beta-ketoacyl-[acyl-carrier-protein] synthase III</fullName>
    </recommendedName>
</protein>
<keyword evidence="2" id="KW-0012">Acyltransferase</keyword>
<dbReference type="Proteomes" id="UP000596857">
    <property type="component" value="Unassembled WGS sequence"/>
</dbReference>
<feature type="domain" description="Beta-ketoacyl-[acyl-carrier-protein] synthase III N-terminal" evidence="4">
    <location>
        <begin position="131"/>
        <end position="211"/>
    </location>
</feature>
<proteinExistence type="predicted"/>